<dbReference type="NCBIfam" id="TIGR03976">
    <property type="entry name" value="chp_LLNDYxLRE"/>
    <property type="match status" value="1"/>
</dbReference>
<gene>
    <name evidence="1" type="primary">hxsD</name>
    <name evidence="1" type="ORF">LDJ79_05290</name>
</gene>
<proteinExistence type="predicted"/>
<dbReference type="InterPro" id="IPR023974">
    <property type="entry name" value="HxsD"/>
</dbReference>
<protein>
    <submittedName>
        <fullName evidence="1">His-Xaa-Ser system protein HxsD</fullName>
    </submittedName>
</protein>
<sequence length="95" mass="10756">MCSEEVRFDSRIFSKEAVLKACYDFDSLATYDVSMIDGQIIVKFSPKLADIAINDICDQLKTSVIDYQLREKIFEQTNSLKEALIKAALNEAGIR</sequence>
<reference evidence="2" key="1">
    <citation type="submission" date="2023-07" db="EMBL/GenBank/DDBJ databases">
        <title>Molecular identification of indigenous halophilic bacteria isolated from red sea cost, biodegradation of synthetic dyes and assessment of degraded metabolite toxicity.</title>
        <authorList>
            <person name="Chaieb K."/>
            <person name="Altayb H.N."/>
        </authorList>
    </citation>
    <scope>NUCLEOTIDE SEQUENCE [LARGE SCALE GENOMIC DNA]</scope>
    <source>
        <strain evidence="2">K20</strain>
    </source>
</reference>
<accession>A0ABS7YKJ8</accession>
<evidence type="ECO:0000313" key="1">
    <source>
        <dbReference type="EMBL" id="MCA2015517.1"/>
    </source>
</evidence>
<name>A0ABS7YKJ8_9VIBR</name>
<comment type="caution">
    <text evidence="1">The sequence shown here is derived from an EMBL/GenBank/DDBJ whole genome shotgun (WGS) entry which is preliminary data.</text>
</comment>
<keyword evidence="2" id="KW-1185">Reference proteome</keyword>
<dbReference type="RefSeq" id="WP_225249838.1">
    <property type="nucleotide sequence ID" value="NZ_JAIWIU010000029.1"/>
</dbReference>
<dbReference type="Proteomes" id="UP001199044">
    <property type="component" value="Unassembled WGS sequence"/>
</dbReference>
<evidence type="ECO:0000313" key="2">
    <source>
        <dbReference type="Proteomes" id="UP001199044"/>
    </source>
</evidence>
<organism evidence="1 2">
    <name type="scientific">Vibrio tritonius</name>
    <dbReference type="NCBI Taxonomy" id="1435069"/>
    <lineage>
        <taxon>Bacteria</taxon>
        <taxon>Pseudomonadati</taxon>
        <taxon>Pseudomonadota</taxon>
        <taxon>Gammaproteobacteria</taxon>
        <taxon>Vibrionales</taxon>
        <taxon>Vibrionaceae</taxon>
        <taxon>Vibrio</taxon>
    </lineage>
</organism>
<dbReference type="EMBL" id="JAIWIU010000029">
    <property type="protein sequence ID" value="MCA2015517.1"/>
    <property type="molecule type" value="Genomic_DNA"/>
</dbReference>